<evidence type="ECO:0000259" key="3">
    <source>
        <dbReference type="SMART" id="SM00363"/>
    </source>
</evidence>
<protein>
    <submittedName>
        <fullName evidence="4">Ribosomal large subunit pseudouridine synthase D</fullName>
    </submittedName>
</protein>
<sequence length="133" mass="15048">MILPKNQKPDLQKEKKMNSISIFADSEFDGVRIDKYLSVVFPDLSRSFIQKAIDCGNVSVNGKIVAKNYKLKTDERIEYIPLEPVKLEVKAQNIPLDIVYEDDDLLVVNKPKGMVVHPAPGNYENTLVNALLF</sequence>
<feature type="domain" description="RNA-binding S4" evidence="3">
    <location>
        <begin position="31"/>
        <end position="95"/>
    </location>
</feature>
<evidence type="ECO:0000313" key="4">
    <source>
        <dbReference type="EMBL" id="EKC71911.1"/>
    </source>
</evidence>
<dbReference type="CDD" id="cd00165">
    <property type="entry name" value="S4"/>
    <property type="match status" value="1"/>
</dbReference>
<organism evidence="4">
    <name type="scientific">human gut metagenome</name>
    <dbReference type="NCBI Taxonomy" id="408170"/>
    <lineage>
        <taxon>unclassified sequences</taxon>
        <taxon>metagenomes</taxon>
        <taxon>organismal metagenomes</taxon>
    </lineage>
</organism>
<dbReference type="PROSITE" id="PS50889">
    <property type="entry name" value="S4"/>
    <property type="match status" value="1"/>
</dbReference>
<accession>K1UK77</accession>
<dbReference type="GO" id="GO:0000455">
    <property type="term" value="P:enzyme-directed rRNA pseudouridine synthesis"/>
    <property type="evidence" value="ECO:0007669"/>
    <property type="project" value="TreeGrafter"/>
</dbReference>
<dbReference type="InterPro" id="IPR002942">
    <property type="entry name" value="S4_RNA-bd"/>
</dbReference>
<dbReference type="SMART" id="SM00363">
    <property type="entry name" value="S4"/>
    <property type="match status" value="1"/>
</dbReference>
<dbReference type="InterPro" id="IPR036986">
    <property type="entry name" value="S4_RNA-bd_sf"/>
</dbReference>
<name>K1UK77_9ZZZZ</name>
<dbReference type="GO" id="GO:0003723">
    <property type="term" value="F:RNA binding"/>
    <property type="evidence" value="ECO:0007669"/>
    <property type="project" value="InterPro"/>
</dbReference>
<dbReference type="Gene3D" id="3.10.290.10">
    <property type="entry name" value="RNA-binding S4 domain"/>
    <property type="match status" value="1"/>
</dbReference>
<comment type="caution">
    <text evidence="4">The sequence shown here is derived from an EMBL/GenBank/DDBJ whole genome shotgun (WGS) entry which is preliminary data.</text>
</comment>
<feature type="non-terminal residue" evidence="4">
    <location>
        <position position="133"/>
    </location>
</feature>
<dbReference type="Pfam" id="PF01479">
    <property type="entry name" value="S4"/>
    <property type="match status" value="1"/>
</dbReference>
<dbReference type="PANTHER" id="PTHR21600">
    <property type="entry name" value="MITOCHONDRIAL RNA PSEUDOURIDINE SYNTHASE"/>
    <property type="match status" value="1"/>
</dbReference>
<dbReference type="SUPFAM" id="SSF55174">
    <property type="entry name" value="Alpha-L RNA-binding motif"/>
    <property type="match status" value="1"/>
</dbReference>
<dbReference type="GO" id="GO:0009982">
    <property type="term" value="F:pseudouridine synthase activity"/>
    <property type="evidence" value="ECO:0007669"/>
    <property type="project" value="TreeGrafter"/>
</dbReference>
<reference evidence="4" key="1">
    <citation type="journal article" date="2013" name="Environ. Microbiol.">
        <title>Microbiota from the distal guts of lean and obese adolescents exhibit partial functional redundancy besides clear differences in community structure.</title>
        <authorList>
            <person name="Ferrer M."/>
            <person name="Ruiz A."/>
            <person name="Lanza F."/>
            <person name="Haange S.B."/>
            <person name="Oberbach A."/>
            <person name="Till H."/>
            <person name="Bargiela R."/>
            <person name="Campoy C."/>
            <person name="Segura M.T."/>
            <person name="Richter M."/>
            <person name="von Bergen M."/>
            <person name="Seifert J."/>
            <person name="Suarez A."/>
        </authorList>
    </citation>
    <scope>NUCLEOTIDE SEQUENCE</scope>
</reference>
<proteinExistence type="inferred from homology"/>
<dbReference type="EMBL" id="AJWY01004605">
    <property type="protein sequence ID" value="EKC71911.1"/>
    <property type="molecule type" value="Genomic_DNA"/>
</dbReference>
<evidence type="ECO:0000256" key="1">
    <source>
        <dbReference type="ARBA" id="ARBA00010876"/>
    </source>
</evidence>
<comment type="similarity">
    <text evidence="1">Belongs to the pseudouridine synthase RluA family.</text>
</comment>
<dbReference type="InterPro" id="IPR050188">
    <property type="entry name" value="RluA_PseudoU_synthase"/>
</dbReference>
<keyword evidence="2" id="KW-0413">Isomerase</keyword>
<evidence type="ECO:0000256" key="2">
    <source>
        <dbReference type="ARBA" id="ARBA00023235"/>
    </source>
</evidence>
<dbReference type="PANTHER" id="PTHR21600:SF44">
    <property type="entry name" value="RIBOSOMAL LARGE SUBUNIT PSEUDOURIDINE SYNTHASE D"/>
    <property type="match status" value="1"/>
</dbReference>
<dbReference type="AlphaFoldDB" id="K1UK77"/>
<dbReference type="Gene3D" id="3.30.2350.10">
    <property type="entry name" value="Pseudouridine synthase"/>
    <property type="match status" value="1"/>
</dbReference>
<gene>
    <name evidence="4" type="ORF">LEA_07014</name>
</gene>